<name>A0A834X753_9FABA</name>
<comment type="caution">
    <text evidence="3">The sequence shown here is derived from an EMBL/GenBank/DDBJ whole genome shotgun (WGS) entry which is preliminary data.</text>
</comment>
<reference evidence="3" key="1">
    <citation type="submission" date="2020-09" db="EMBL/GenBank/DDBJ databases">
        <title>Genome-Enabled Discovery of Anthraquinone Biosynthesis in Senna tora.</title>
        <authorList>
            <person name="Kang S.-H."/>
            <person name="Pandey R.P."/>
            <person name="Lee C.-M."/>
            <person name="Sim J.-S."/>
            <person name="Jeong J.-T."/>
            <person name="Choi B.-S."/>
            <person name="Jung M."/>
            <person name="Ginzburg D."/>
            <person name="Zhao K."/>
            <person name="Won S.Y."/>
            <person name="Oh T.-J."/>
            <person name="Yu Y."/>
            <person name="Kim N.-H."/>
            <person name="Lee O.R."/>
            <person name="Lee T.-H."/>
            <person name="Bashyal P."/>
            <person name="Kim T.-S."/>
            <person name="Lee W.-H."/>
            <person name="Kawkins C."/>
            <person name="Kim C.-K."/>
            <person name="Kim J.S."/>
            <person name="Ahn B.O."/>
            <person name="Rhee S.Y."/>
            <person name="Sohng J.K."/>
        </authorList>
    </citation>
    <scope>NUCLEOTIDE SEQUENCE</scope>
    <source>
        <tissue evidence="3">Leaf</tissue>
    </source>
</reference>
<evidence type="ECO:0000313" key="3">
    <source>
        <dbReference type="EMBL" id="KAF7838693.1"/>
    </source>
</evidence>
<keyword evidence="1" id="KW-0175">Coiled coil</keyword>
<feature type="transmembrane region" description="Helical" evidence="2">
    <location>
        <begin position="97"/>
        <end position="117"/>
    </location>
</feature>
<keyword evidence="2" id="KW-0472">Membrane</keyword>
<dbReference type="AlphaFoldDB" id="A0A834X753"/>
<keyword evidence="2" id="KW-0812">Transmembrane</keyword>
<dbReference type="Proteomes" id="UP000634136">
    <property type="component" value="Unassembled WGS sequence"/>
</dbReference>
<sequence>MSASAGSLCTTPQVSCERARIQCNCGECAVVTCKDAPTCQCGCEVGQKVQEKITKLEDEIKVLTLNETHLQRECESRRKVEVMLLDYLKKSNKREPIVIRVLIVSWVLLIVILAWLLGQGHRYEFMLNEKEVYFVHELMDSSIFSMVKMIK</sequence>
<keyword evidence="4" id="KW-1185">Reference proteome</keyword>
<protein>
    <submittedName>
        <fullName evidence="3">Uncharacterized protein</fullName>
    </submittedName>
</protein>
<organism evidence="3 4">
    <name type="scientific">Senna tora</name>
    <dbReference type="NCBI Taxonomy" id="362788"/>
    <lineage>
        <taxon>Eukaryota</taxon>
        <taxon>Viridiplantae</taxon>
        <taxon>Streptophyta</taxon>
        <taxon>Embryophyta</taxon>
        <taxon>Tracheophyta</taxon>
        <taxon>Spermatophyta</taxon>
        <taxon>Magnoliopsida</taxon>
        <taxon>eudicotyledons</taxon>
        <taxon>Gunneridae</taxon>
        <taxon>Pentapetalae</taxon>
        <taxon>rosids</taxon>
        <taxon>fabids</taxon>
        <taxon>Fabales</taxon>
        <taxon>Fabaceae</taxon>
        <taxon>Caesalpinioideae</taxon>
        <taxon>Cassia clade</taxon>
        <taxon>Senna</taxon>
    </lineage>
</organism>
<gene>
    <name evidence="3" type="ORF">G2W53_007175</name>
</gene>
<accession>A0A834X753</accession>
<evidence type="ECO:0000256" key="2">
    <source>
        <dbReference type="SAM" id="Phobius"/>
    </source>
</evidence>
<evidence type="ECO:0000256" key="1">
    <source>
        <dbReference type="SAM" id="Coils"/>
    </source>
</evidence>
<keyword evidence="2" id="KW-1133">Transmembrane helix</keyword>
<evidence type="ECO:0000313" key="4">
    <source>
        <dbReference type="Proteomes" id="UP000634136"/>
    </source>
</evidence>
<dbReference type="EMBL" id="JAAIUW010000003">
    <property type="protein sequence ID" value="KAF7838693.1"/>
    <property type="molecule type" value="Genomic_DNA"/>
</dbReference>
<feature type="coiled-coil region" evidence="1">
    <location>
        <begin position="46"/>
        <end position="73"/>
    </location>
</feature>
<proteinExistence type="predicted"/>